<organism evidence="3 4">
    <name type="scientific">Hansschlegelia beijingensis</name>
    <dbReference type="NCBI Taxonomy" id="1133344"/>
    <lineage>
        <taxon>Bacteria</taxon>
        <taxon>Pseudomonadati</taxon>
        <taxon>Pseudomonadota</taxon>
        <taxon>Alphaproteobacteria</taxon>
        <taxon>Hyphomicrobiales</taxon>
        <taxon>Methylopilaceae</taxon>
        <taxon>Hansschlegelia</taxon>
    </lineage>
</organism>
<dbReference type="Pfam" id="PF03334">
    <property type="entry name" value="PhaG_MnhG_YufB"/>
    <property type="match status" value="1"/>
</dbReference>
<feature type="transmembrane region" description="Helical" evidence="2">
    <location>
        <begin position="46"/>
        <end position="65"/>
    </location>
</feature>
<evidence type="ECO:0000313" key="4">
    <source>
        <dbReference type="Proteomes" id="UP000528964"/>
    </source>
</evidence>
<keyword evidence="2" id="KW-1133">Transmembrane helix</keyword>
<evidence type="ECO:0000256" key="2">
    <source>
        <dbReference type="SAM" id="Phobius"/>
    </source>
</evidence>
<dbReference type="EMBL" id="JACIDR010000005">
    <property type="protein sequence ID" value="MBB3974220.1"/>
    <property type="molecule type" value="Genomic_DNA"/>
</dbReference>
<reference evidence="3 4" key="1">
    <citation type="submission" date="2020-08" db="EMBL/GenBank/DDBJ databases">
        <title>Genomic Encyclopedia of Type Strains, Phase IV (KMG-IV): sequencing the most valuable type-strain genomes for metagenomic binning, comparative biology and taxonomic classification.</title>
        <authorList>
            <person name="Goeker M."/>
        </authorList>
    </citation>
    <scope>NUCLEOTIDE SEQUENCE [LARGE SCALE GENOMIC DNA]</scope>
    <source>
        <strain evidence="3 4">DSM 25481</strain>
    </source>
</reference>
<keyword evidence="2" id="KW-0472">Membrane</keyword>
<comment type="caution">
    <text evidence="3">The sequence shown here is derived from an EMBL/GenBank/DDBJ whole genome shotgun (WGS) entry which is preliminary data.</text>
</comment>
<dbReference type="InterPro" id="IPR005133">
    <property type="entry name" value="PhaG_MnhG_YufB"/>
</dbReference>
<evidence type="ECO:0000256" key="1">
    <source>
        <dbReference type="SAM" id="MobiDB-lite"/>
    </source>
</evidence>
<gene>
    <name evidence="3" type="ORF">GGR24_002901</name>
</gene>
<dbReference type="GO" id="GO:0015385">
    <property type="term" value="F:sodium:proton antiporter activity"/>
    <property type="evidence" value="ECO:0007669"/>
    <property type="project" value="TreeGrafter"/>
</dbReference>
<dbReference type="PANTHER" id="PTHR34703">
    <property type="entry name" value="ANTIPORTER SUBUNIT MNHG2-RELATED"/>
    <property type="match status" value="1"/>
</dbReference>
<protein>
    <submittedName>
        <fullName evidence="3">Multicomponent K+:H+ antiporter subunit G</fullName>
    </submittedName>
</protein>
<dbReference type="AlphaFoldDB" id="A0A7W6D4L4"/>
<dbReference type="RefSeq" id="WP_183396071.1">
    <property type="nucleotide sequence ID" value="NZ_JACIDR010000005.1"/>
</dbReference>
<feature type="compositionally biased region" description="Basic and acidic residues" evidence="1">
    <location>
        <begin position="118"/>
        <end position="132"/>
    </location>
</feature>
<name>A0A7W6D4L4_9HYPH</name>
<feature type="transmembrane region" description="Helical" evidence="2">
    <location>
        <begin position="77"/>
        <end position="99"/>
    </location>
</feature>
<feature type="region of interest" description="Disordered" evidence="1">
    <location>
        <begin position="106"/>
        <end position="132"/>
    </location>
</feature>
<accession>A0A7W6D4L4</accession>
<proteinExistence type="predicted"/>
<keyword evidence="4" id="KW-1185">Reference proteome</keyword>
<keyword evidence="2" id="KW-0812">Transmembrane</keyword>
<dbReference type="Proteomes" id="UP000528964">
    <property type="component" value="Unassembled WGS sequence"/>
</dbReference>
<dbReference type="PANTHER" id="PTHR34703:SF1">
    <property type="entry name" value="ANTIPORTER SUBUNIT MNHG2-RELATED"/>
    <property type="match status" value="1"/>
</dbReference>
<dbReference type="NCBIfam" id="TIGR01300">
    <property type="entry name" value="CPA3_mnhG_phaG"/>
    <property type="match status" value="1"/>
</dbReference>
<sequence>MSAAAELPVWVAILTAALVLLGAALALVGSIGLLRLRGFYDRVHAPTLGATLGAGSIALASMIYFSALETRPVLHEALILIFVAVTTPVTLMILVRAALFRDRAENDDPLLRPGEGVARLDADARDPRETRG</sequence>
<evidence type="ECO:0000313" key="3">
    <source>
        <dbReference type="EMBL" id="MBB3974220.1"/>
    </source>
</evidence>
<feature type="transmembrane region" description="Helical" evidence="2">
    <location>
        <begin position="12"/>
        <end position="34"/>
    </location>
</feature>